<evidence type="ECO:0000256" key="2">
    <source>
        <dbReference type="ARBA" id="ARBA00022729"/>
    </source>
</evidence>
<accession>A0A5J5ISL0</accession>
<evidence type="ECO:0000256" key="4">
    <source>
        <dbReference type="ARBA" id="ARBA00023139"/>
    </source>
</evidence>
<evidence type="ECO:0000256" key="3">
    <source>
        <dbReference type="ARBA" id="ARBA00023136"/>
    </source>
</evidence>
<evidence type="ECO:0000256" key="6">
    <source>
        <dbReference type="SAM" id="SignalP"/>
    </source>
</evidence>
<protein>
    <submittedName>
        <fullName evidence="7">Extracellular solute-binding protein</fullName>
    </submittedName>
</protein>
<dbReference type="SUPFAM" id="SSF53850">
    <property type="entry name" value="Periplasmic binding protein-like II"/>
    <property type="match status" value="1"/>
</dbReference>
<keyword evidence="3" id="KW-0472">Membrane</keyword>
<dbReference type="Proteomes" id="UP000327039">
    <property type="component" value="Unassembled WGS sequence"/>
</dbReference>
<keyword evidence="2 6" id="KW-0732">Signal</keyword>
<dbReference type="Pfam" id="PF01547">
    <property type="entry name" value="SBP_bac_1"/>
    <property type="match status" value="1"/>
</dbReference>
<gene>
    <name evidence="7" type="ORF">F6B42_07725</name>
</gene>
<dbReference type="PANTHER" id="PTHR43649">
    <property type="entry name" value="ARABINOSE-BINDING PROTEIN-RELATED"/>
    <property type="match status" value="1"/>
</dbReference>
<dbReference type="Gene3D" id="3.40.190.10">
    <property type="entry name" value="Periplasmic binding protein-like II"/>
    <property type="match status" value="1"/>
</dbReference>
<dbReference type="InterPro" id="IPR006059">
    <property type="entry name" value="SBP"/>
</dbReference>
<keyword evidence="4" id="KW-0564">Palmitate</keyword>
<evidence type="ECO:0000256" key="1">
    <source>
        <dbReference type="ARBA" id="ARBA00022475"/>
    </source>
</evidence>
<dbReference type="InterPro" id="IPR050490">
    <property type="entry name" value="Bact_solute-bd_prot1"/>
</dbReference>
<keyword evidence="5" id="KW-0449">Lipoprotein</keyword>
<dbReference type="PANTHER" id="PTHR43649:SF33">
    <property type="entry name" value="POLYGALACTURONAN_RHAMNOGALACTURONAN-BINDING PROTEIN YTCQ"/>
    <property type="match status" value="1"/>
</dbReference>
<sequence length="437" mass="46658">MTRNSSLRTGAAVLGVALLLGLPACAGADPGGAGSEDDGQPLEVWSRSGPEAARTYQAVFDAFTRETGIQVEYLATVEFETQLQARAAARDLPDVLIYDQSSMAHYVDEGMLLPVDRGAIAGADELSEDSWRSVQMADGDYYGVPFSQHAQVTFIRKDWREKLGFEVPETHDELLALATAFATQDPDGNGVADTFGMAVPGTTDRGFFAWWSAPYLWQRGGEIVSGEDGPYTAAIADDDSVAAVEWLQDVICTPSMVQPGALTNASATPFFAEGKAGIYQTGPYAFANFDNTPGADAYEVITAPAGPGGSTTLQERTSIYFGASTDKHDKQHALAEFLISTAGQELGMTAPGQPVVRLPVNEGIDAVAVYGDDRWAVVQEQLEDSRLFPSDIDFTVVRQDIAESFNSSFGQCSADAASLRALADRMDEELAAQGTGR</sequence>
<evidence type="ECO:0000256" key="5">
    <source>
        <dbReference type="ARBA" id="ARBA00023288"/>
    </source>
</evidence>
<proteinExistence type="predicted"/>
<dbReference type="OrthoDB" id="3225049at2"/>
<dbReference type="EMBL" id="VYRZ01000002">
    <property type="protein sequence ID" value="KAA9086868.1"/>
    <property type="molecule type" value="Genomic_DNA"/>
</dbReference>
<evidence type="ECO:0000313" key="7">
    <source>
        <dbReference type="EMBL" id="KAA9086868.1"/>
    </source>
</evidence>
<comment type="caution">
    <text evidence="7">The sequence shown here is derived from an EMBL/GenBank/DDBJ whole genome shotgun (WGS) entry which is preliminary data.</text>
</comment>
<organism evidence="7 8">
    <name type="scientific">Microbacterium radiodurans</name>
    <dbReference type="NCBI Taxonomy" id="661398"/>
    <lineage>
        <taxon>Bacteria</taxon>
        <taxon>Bacillati</taxon>
        <taxon>Actinomycetota</taxon>
        <taxon>Actinomycetes</taxon>
        <taxon>Micrococcales</taxon>
        <taxon>Microbacteriaceae</taxon>
        <taxon>Microbacterium</taxon>
    </lineage>
</organism>
<dbReference type="RefSeq" id="WP_150419037.1">
    <property type="nucleotide sequence ID" value="NZ_VYRZ01000002.1"/>
</dbReference>
<evidence type="ECO:0000313" key="8">
    <source>
        <dbReference type="Proteomes" id="UP000327039"/>
    </source>
</evidence>
<keyword evidence="1" id="KW-1003">Cell membrane</keyword>
<name>A0A5J5ISL0_9MICO</name>
<reference evidence="8" key="1">
    <citation type="submission" date="2019-09" db="EMBL/GenBank/DDBJ databases">
        <title>Mumia zhuanghuii sp. nov. isolated from the intestinal contents of plateau pika (Ochotona curzoniae) in the Qinghai-Tibet plateau of China.</title>
        <authorList>
            <person name="Tian Z."/>
        </authorList>
    </citation>
    <scope>NUCLEOTIDE SEQUENCE [LARGE SCALE GENOMIC DNA]</scope>
    <source>
        <strain evidence="8">DSM 25564</strain>
    </source>
</reference>
<feature type="signal peptide" evidence="6">
    <location>
        <begin position="1"/>
        <end position="28"/>
    </location>
</feature>
<dbReference type="AlphaFoldDB" id="A0A5J5ISL0"/>
<feature type="chain" id="PRO_5023918154" evidence="6">
    <location>
        <begin position="29"/>
        <end position="437"/>
    </location>
</feature>
<keyword evidence="8" id="KW-1185">Reference proteome</keyword>